<dbReference type="SUPFAM" id="SSF52777">
    <property type="entry name" value="CoA-dependent acyltransferases"/>
    <property type="match status" value="1"/>
</dbReference>
<gene>
    <name evidence="3" type="ORF">B296_00018401</name>
</gene>
<dbReference type="Gene3D" id="3.30.559.10">
    <property type="entry name" value="Chloramphenicol acetyltransferase-like domain"/>
    <property type="match status" value="2"/>
</dbReference>
<reference evidence="3 4" key="1">
    <citation type="journal article" date="2014" name="Agronomy (Basel)">
        <title>A Draft Genome Sequence for Ensete ventricosum, the Drought-Tolerant Tree Against Hunger.</title>
        <authorList>
            <person name="Harrison J."/>
            <person name="Moore K.A."/>
            <person name="Paszkiewicz K."/>
            <person name="Jones T."/>
            <person name="Grant M."/>
            <person name="Ambacheew D."/>
            <person name="Muzemil S."/>
            <person name="Studholme D.J."/>
        </authorList>
    </citation>
    <scope>NUCLEOTIDE SEQUENCE [LARGE SCALE GENOMIC DNA]</scope>
</reference>
<dbReference type="AlphaFoldDB" id="A0A426ZQB8"/>
<keyword evidence="1" id="KW-0808">Transferase</keyword>
<evidence type="ECO:0000313" key="4">
    <source>
        <dbReference type="Proteomes" id="UP000287651"/>
    </source>
</evidence>
<comment type="caution">
    <text evidence="3">The sequence shown here is derived from an EMBL/GenBank/DDBJ whole genome shotgun (WGS) entry which is preliminary data.</text>
</comment>
<evidence type="ECO:0000313" key="3">
    <source>
        <dbReference type="EMBL" id="RRT66115.1"/>
    </source>
</evidence>
<evidence type="ECO:0000256" key="2">
    <source>
        <dbReference type="ARBA" id="ARBA00023315"/>
    </source>
</evidence>
<dbReference type="InterPro" id="IPR051504">
    <property type="entry name" value="Plant_metabolite_acyltrans"/>
</dbReference>
<keyword evidence="2" id="KW-0012">Acyltransferase</keyword>
<proteinExistence type="predicted"/>
<dbReference type="PANTHER" id="PTHR31625">
    <property type="match status" value="1"/>
</dbReference>
<sequence length="528" mass="57602">MLLLPASSFNLSLNVVPQSTIHEKIENSAIYFLNFYLPWNCVRNWCGDSKLRRLYIEVNIAERILNQATKLFYAQLLYLVVAERRMAPVEGFRVLEQSQVSPPNGSAPPASIPLSFFDIVMLPAGPVRRIFFYDFPHPTAVVVDSVLPRLKSSLSLALQQFYPLAGNLMCSSSPDDRSAIGCAYGDSVSFVVAECVGVDFRELSGTRAHSVAELQLLGPRLVWSGAAKPLLAVQVTVFPNHGFAVGASVPHTACDGSSYVHFMNAWASACRTGQLGEPAPSFDRTAVPNPLQLRSINIFPGFDRCGTDESPTLASDVVSATFCLTQDLLQRLKRSVTAKFDERNVSLHCSTSVVTYAYAWICLVKTFGYAGDKIAHLIFLADYRARLQPPLPTTYFGNCIVPCFVEVKVSDLVGEDGIVVAAEAIGKAIHGLRDGAALEGVHEWGGKSHFAATQQAMTVAGSARFKVYDADFGWGRPVKVEMLIDGAGAISLAESRSGDGVEISLSFDRPEMDLFDRHFSDGLKRLSE</sequence>
<name>A0A426ZQB8_ENSVE</name>
<dbReference type="InterPro" id="IPR023213">
    <property type="entry name" value="CAT-like_dom_sf"/>
</dbReference>
<dbReference type="Pfam" id="PF02458">
    <property type="entry name" value="Transferase"/>
    <property type="match status" value="1"/>
</dbReference>
<accession>A0A426ZQB8</accession>
<dbReference type="Proteomes" id="UP000287651">
    <property type="component" value="Unassembled WGS sequence"/>
</dbReference>
<dbReference type="EMBL" id="AMZH03005557">
    <property type="protein sequence ID" value="RRT66115.1"/>
    <property type="molecule type" value="Genomic_DNA"/>
</dbReference>
<protein>
    <submittedName>
        <fullName evidence="3">Uncharacterized protein</fullName>
    </submittedName>
</protein>
<evidence type="ECO:0000256" key="1">
    <source>
        <dbReference type="ARBA" id="ARBA00022679"/>
    </source>
</evidence>
<dbReference type="GO" id="GO:0016747">
    <property type="term" value="F:acyltransferase activity, transferring groups other than amino-acyl groups"/>
    <property type="evidence" value="ECO:0007669"/>
    <property type="project" value="UniProtKB-ARBA"/>
</dbReference>
<organism evidence="3 4">
    <name type="scientific">Ensete ventricosum</name>
    <name type="common">Abyssinian banana</name>
    <name type="synonym">Musa ensete</name>
    <dbReference type="NCBI Taxonomy" id="4639"/>
    <lineage>
        <taxon>Eukaryota</taxon>
        <taxon>Viridiplantae</taxon>
        <taxon>Streptophyta</taxon>
        <taxon>Embryophyta</taxon>
        <taxon>Tracheophyta</taxon>
        <taxon>Spermatophyta</taxon>
        <taxon>Magnoliopsida</taxon>
        <taxon>Liliopsida</taxon>
        <taxon>Zingiberales</taxon>
        <taxon>Musaceae</taxon>
        <taxon>Ensete</taxon>
    </lineage>
</organism>